<gene>
    <name evidence="6" type="ORF">AXG93_392s1550</name>
    <name evidence="5" type="ORF">Mp_7g17260</name>
</gene>
<protein>
    <recommendedName>
        <fullName evidence="4">EamA domain-containing protein</fullName>
    </recommendedName>
</protein>
<dbReference type="SUPFAM" id="SSF103481">
    <property type="entry name" value="Multidrug resistance efflux transporter EmrE"/>
    <property type="match status" value="1"/>
</dbReference>
<feature type="transmembrane region" description="Helical" evidence="3">
    <location>
        <begin position="54"/>
        <end position="74"/>
    </location>
</feature>
<dbReference type="Proteomes" id="UP000077202">
    <property type="component" value="Unassembled WGS sequence"/>
</dbReference>
<evidence type="ECO:0000313" key="6">
    <source>
        <dbReference type="EMBL" id="OAE35306.1"/>
    </source>
</evidence>
<reference evidence="5" key="2">
    <citation type="journal article" date="2019" name="Curr. Biol.">
        <title>Chromatin organization in early land plants reveals an ancestral association between H3K27me3, transposons, and constitutive heterochromatin.</title>
        <authorList>
            <person name="Montgomery S.A."/>
            <person name="Tanizawa Y."/>
            <person name="Galik B."/>
            <person name="Wang N."/>
            <person name="Ito T."/>
            <person name="Mochizuki T."/>
            <person name="Akimcheva S."/>
            <person name="Bowman J."/>
            <person name="Cognat V."/>
            <person name="Drouard L."/>
            <person name="Ekker H."/>
            <person name="Houng S."/>
            <person name="Kohchi T."/>
            <person name="Lin S."/>
            <person name="Liu L.D."/>
            <person name="Nakamura Y."/>
            <person name="Valeeva L.R."/>
            <person name="Shakirov E.V."/>
            <person name="Shippen D.E."/>
            <person name="Wei W."/>
            <person name="Yagura M."/>
            <person name="Yamaoka S."/>
            <person name="Yamato K.T."/>
            <person name="Liu C."/>
            <person name="Berger F."/>
        </authorList>
    </citation>
    <scope>NUCLEOTIDE SEQUENCE [LARGE SCALE GENOMIC DNA]</scope>
    <source>
        <strain evidence="5">Tak-1</strain>
    </source>
</reference>
<sequence length="406" mass="43487">MTMGGVSEDRGGNSSWTVKLSRRNEDGTEGAYEQIVGAAEKEQDAVDAIPSRQWFVIPVVIFATVAISAAGALTKLMTNAAPISQAAWRLQLTSLVLLPGFIWQCCRMTDRERQRTLHWTNVGVILLSAISLAFHFGLWIWSLDHTSLPHSLLLVSMPPVIVAAFECLQGKYLSRGETIGVALGVGGAIVIAAGSKVEMDVEVSMLGDLAAFMGAVAFVAYISAGKHLRGWMPLYVYAFPVTAGAASILTLAGMSLEGLHHSPSGEISGPFGWLRKEYVLLNLMLALGPGFVGHTGFNAVLRHCTALLVAMATTVEPLLGSVIAWALNVSSVPGLWTCIGGTVMLLGTLWVSYASEQESKSGQDEVNREEHAELGGADGLASEQDGLEAEQARERRRNLLRSSERP</sequence>
<feature type="transmembrane region" description="Helical" evidence="3">
    <location>
        <begin position="86"/>
        <end position="106"/>
    </location>
</feature>
<keyword evidence="3" id="KW-1133">Transmembrane helix</keyword>
<feature type="transmembrane region" description="Helical" evidence="3">
    <location>
        <begin position="333"/>
        <end position="353"/>
    </location>
</feature>
<name>A0A176WSN0_MARPO</name>
<evidence type="ECO:0000313" key="8">
    <source>
        <dbReference type="Proteomes" id="UP001162541"/>
    </source>
</evidence>
<dbReference type="InterPro" id="IPR037185">
    <property type="entry name" value="EmrE-like"/>
</dbReference>
<feature type="region of interest" description="Disordered" evidence="2">
    <location>
        <begin position="359"/>
        <end position="406"/>
    </location>
</feature>
<feature type="transmembrane region" description="Helical" evidence="3">
    <location>
        <begin position="179"/>
        <end position="197"/>
    </location>
</feature>
<organism evidence="6 7">
    <name type="scientific">Marchantia polymorpha subsp. ruderalis</name>
    <dbReference type="NCBI Taxonomy" id="1480154"/>
    <lineage>
        <taxon>Eukaryota</taxon>
        <taxon>Viridiplantae</taxon>
        <taxon>Streptophyta</taxon>
        <taxon>Embryophyta</taxon>
        <taxon>Marchantiophyta</taxon>
        <taxon>Marchantiopsida</taxon>
        <taxon>Marchantiidae</taxon>
        <taxon>Marchantiales</taxon>
        <taxon>Marchantiaceae</taxon>
        <taxon>Marchantia</taxon>
    </lineage>
</organism>
<dbReference type="EMBL" id="LVLJ01000203">
    <property type="protein sequence ID" value="OAE35306.1"/>
    <property type="molecule type" value="Genomic_DNA"/>
</dbReference>
<dbReference type="Pfam" id="PF00892">
    <property type="entry name" value="EamA"/>
    <property type="match status" value="1"/>
</dbReference>
<feature type="transmembrane region" description="Helical" evidence="3">
    <location>
        <begin position="278"/>
        <end position="300"/>
    </location>
</feature>
<feature type="transmembrane region" description="Helical" evidence="3">
    <location>
        <begin position="203"/>
        <end position="222"/>
    </location>
</feature>
<dbReference type="GO" id="GO:0016020">
    <property type="term" value="C:membrane"/>
    <property type="evidence" value="ECO:0007669"/>
    <property type="project" value="InterPro"/>
</dbReference>
<evidence type="ECO:0000313" key="7">
    <source>
        <dbReference type="Proteomes" id="UP000077202"/>
    </source>
</evidence>
<dbReference type="EMBL" id="AP019872">
    <property type="protein sequence ID" value="BBN17837.1"/>
    <property type="molecule type" value="Genomic_DNA"/>
</dbReference>
<feature type="region of interest" description="Disordered" evidence="2">
    <location>
        <begin position="1"/>
        <end position="20"/>
    </location>
</feature>
<dbReference type="EMBL" id="AP019872">
    <property type="protein sequence ID" value="BBN17835.1"/>
    <property type="molecule type" value="Genomic_DNA"/>
</dbReference>
<dbReference type="AlphaFoldDB" id="A0A176WSN0"/>
<dbReference type="EMBL" id="AP019872">
    <property type="protein sequence ID" value="BBN17836.1"/>
    <property type="molecule type" value="Genomic_DNA"/>
</dbReference>
<feature type="transmembrane region" description="Helical" evidence="3">
    <location>
        <begin position="147"/>
        <end position="167"/>
    </location>
</feature>
<evidence type="ECO:0000256" key="1">
    <source>
        <dbReference type="ARBA" id="ARBA00007635"/>
    </source>
</evidence>
<evidence type="ECO:0000256" key="2">
    <source>
        <dbReference type="SAM" id="MobiDB-lite"/>
    </source>
</evidence>
<keyword evidence="3" id="KW-0472">Membrane</keyword>
<proteinExistence type="inferred from homology"/>
<feature type="transmembrane region" description="Helical" evidence="3">
    <location>
        <begin position="234"/>
        <end position="256"/>
    </location>
</feature>
<feature type="compositionally biased region" description="Basic and acidic residues" evidence="2">
    <location>
        <begin position="359"/>
        <end position="373"/>
    </location>
</feature>
<evidence type="ECO:0000259" key="4">
    <source>
        <dbReference type="Pfam" id="PF00892"/>
    </source>
</evidence>
<accession>A0A176WSN0</accession>
<feature type="transmembrane region" description="Helical" evidence="3">
    <location>
        <begin position="307"/>
        <end position="327"/>
    </location>
</feature>
<dbReference type="PANTHER" id="PTHR22911">
    <property type="entry name" value="ACYL-MALONYL CONDENSING ENZYME-RELATED"/>
    <property type="match status" value="1"/>
</dbReference>
<comment type="similarity">
    <text evidence="1">Belongs to the drug/metabolite transporter (DMT) superfamily. Plant drug/metabolite exporter (P-DME) (TC 2.A.7.4) family.</text>
</comment>
<evidence type="ECO:0000256" key="3">
    <source>
        <dbReference type="SAM" id="Phobius"/>
    </source>
</evidence>
<dbReference type="InterPro" id="IPR000620">
    <property type="entry name" value="EamA_dom"/>
</dbReference>
<dbReference type="PANTHER" id="PTHR22911:SF76">
    <property type="entry name" value="EAMA DOMAIN-CONTAINING PROTEIN"/>
    <property type="match status" value="1"/>
</dbReference>
<keyword evidence="3" id="KW-0812">Transmembrane</keyword>
<evidence type="ECO:0000313" key="5">
    <source>
        <dbReference type="EMBL" id="BBN17835.1"/>
    </source>
</evidence>
<keyword evidence="7" id="KW-1185">Reference proteome</keyword>
<reference evidence="6 7" key="1">
    <citation type="submission" date="2016-03" db="EMBL/GenBank/DDBJ databases">
        <title>Mechanisms controlling the formation of the plant cell surface in tip-growing cells are functionally conserved among land plants.</title>
        <authorList>
            <person name="Honkanen S."/>
            <person name="Jones V.A."/>
            <person name="Morieri G."/>
            <person name="Champion C."/>
            <person name="Hetherington A.J."/>
            <person name="Kelly S."/>
            <person name="Saint-Marcoux D."/>
            <person name="Proust H."/>
            <person name="Prescott H."/>
            <person name="Dolan L."/>
        </authorList>
    </citation>
    <scope>NUCLEOTIDE SEQUENCE [LARGE SCALE GENOMIC DNA]</scope>
    <source>
        <strain evidence="7">cv. Tak-1 and cv. Tak-2</strain>
        <tissue evidence="6">Whole gametophyte</tissue>
    </source>
</reference>
<reference evidence="8" key="3">
    <citation type="journal article" date="2020" name="Curr. Biol.">
        <title>Chromatin organization in early land plants reveals an ancestral association between H3K27me3, transposons, and constitutive heterochromatin.</title>
        <authorList>
            <person name="Montgomery S.A."/>
            <person name="Tanizawa Y."/>
            <person name="Galik B."/>
            <person name="Wang N."/>
            <person name="Ito T."/>
            <person name="Mochizuki T."/>
            <person name="Akimcheva S."/>
            <person name="Bowman J.L."/>
            <person name="Cognat V."/>
            <person name="Marechal-Drouard L."/>
            <person name="Ekker H."/>
            <person name="Hong S.F."/>
            <person name="Kohchi T."/>
            <person name="Lin S.S."/>
            <person name="Liu L.D."/>
            <person name="Nakamura Y."/>
            <person name="Valeeva L.R."/>
            <person name="Shakirov E.V."/>
            <person name="Shippen D.E."/>
            <person name="Wei W.L."/>
            <person name="Yagura M."/>
            <person name="Yamaoka S."/>
            <person name="Yamato K.T."/>
            <person name="Liu C."/>
            <person name="Berger F."/>
        </authorList>
    </citation>
    <scope>NUCLEOTIDE SEQUENCE [LARGE SCALE GENOMIC DNA]</scope>
    <source>
        <strain evidence="8">Tak-1</strain>
    </source>
</reference>
<feature type="domain" description="EamA" evidence="4">
    <location>
        <begin position="57"/>
        <end position="191"/>
    </location>
</feature>
<feature type="transmembrane region" description="Helical" evidence="3">
    <location>
        <begin position="118"/>
        <end position="141"/>
    </location>
</feature>
<dbReference type="Proteomes" id="UP001162541">
    <property type="component" value="Chromosome 7"/>
</dbReference>